<keyword evidence="3" id="KW-1185">Reference proteome</keyword>
<feature type="region of interest" description="Disordered" evidence="1">
    <location>
        <begin position="1"/>
        <end position="30"/>
    </location>
</feature>
<dbReference type="AlphaFoldDB" id="A0A133VQ48"/>
<sequence>MGVGDYYVEPSHDQGTPTSTMRDTSISSSEGRLKVDATDKVFLLEPNQHPLVTLLTNVGKTSDGTQWKGTGMLKAPTTNPEFSWFEDYYGGRYAKISSVASGTTGDIVLNVTGAGNESAYIFTVGDVVRNVDTGENFLVTSIESSTQIKSLSDSRSFGSTAAAAISADEGLFIVGNASEEGSGARNINTTRTTKESNYTQLFKATIGATGTEKESELYGEADMPYQRQKKATEHGLDIERAFWWGQKSIMTGSNGYPKRGTGGVQEFIENSSSYVQNQGGPITAPDLNTFLREGFTYGSTTKTLFAGGIVVQAINEIARGQVVTKSLDETYGMNVNKWVTPFGTINIVHNPLFVDDYAGMAFLLDMDCFKYRYMQNRDTKLYTNVQSNDLDGQIDQFVTECGLERKQAAKCALLKGVTD</sequence>
<organism evidence="2 3">
    <name type="scientific">candidate division MSBL1 archaeon SCGC-AAA382N08</name>
    <dbReference type="NCBI Taxonomy" id="1698285"/>
    <lineage>
        <taxon>Archaea</taxon>
        <taxon>Methanobacteriati</taxon>
        <taxon>Methanobacteriota</taxon>
        <taxon>candidate division MSBL1</taxon>
    </lineage>
</organism>
<evidence type="ECO:0000256" key="1">
    <source>
        <dbReference type="SAM" id="MobiDB-lite"/>
    </source>
</evidence>
<dbReference type="EMBL" id="LHYJ01000010">
    <property type="protein sequence ID" value="KXB08558.1"/>
    <property type="molecule type" value="Genomic_DNA"/>
</dbReference>
<proteinExistence type="predicted"/>
<name>A0A133VQ48_9EURY</name>
<comment type="caution">
    <text evidence="2">The sequence shown here is derived from an EMBL/GenBank/DDBJ whole genome shotgun (WGS) entry which is preliminary data.</text>
</comment>
<gene>
    <name evidence="2" type="ORF">AKJ56_01010</name>
</gene>
<reference evidence="2 3" key="1">
    <citation type="journal article" date="2016" name="Sci. Rep.">
        <title>Metabolic traits of an uncultured archaeal lineage -MSBL1- from brine pools of the Red Sea.</title>
        <authorList>
            <person name="Mwirichia R."/>
            <person name="Alam I."/>
            <person name="Rashid M."/>
            <person name="Vinu M."/>
            <person name="Ba-Alawi W."/>
            <person name="Anthony Kamau A."/>
            <person name="Kamanda Ngugi D."/>
            <person name="Goker M."/>
            <person name="Klenk H.P."/>
            <person name="Bajic V."/>
            <person name="Stingl U."/>
        </authorList>
    </citation>
    <scope>NUCLEOTIDE SEQUENCE [LARGE SCALE GENOMIC DNA]</scope>
    <source>
        <strain evidence="2">SCGC-AAA382N08</strain>
    </source>
</reference>
<dbReference type="Proteomes" id="UP000070175">
    <property type="component" value="Unassembled WGS sequence"/>
</dbReference>
<dbReference type="InterPro" id="IPR035198">
    <property type="entry name" value="SU10_MCP"/>
</dbReference>
<evidence type="ECO:0000313" key="3">
    <source>
        <dbReference type="Proteomes" id="UP000070175"/>
    </source>
</evidence>
<accession>A0A133VQ48</accession>
<protein>
    <submittedName>
        <fullName evidence="2">Uncharacterized protein</fullName>
    </submittedName>
</protein>
<dbReference type="Pfam" id="PF17236">
    <property type="entry name" value="SU10_MCP"/>
    <property type="match status" value="1"/>
</dbReference>
<feature type="compositionally biased region" description="Polar residues" evidence="1">
    <location>
        <begin position="13"/>
        <end position="30"/>
    </location>
</feature>
<evidence type="ECO:0000313" key="2">
    <source>
        <dbReference type="EMBL" id="KXB08558.1"/>
    </source>
</evidence>